<organism evidence="2 3">
    <name type="scientific">Rhodotorula toruloides</name>
    <name type="common">Yeast</name>
    <name type="synonym">Rhodosporidium toruloides</name>
    <dbReference type="NCBI Taxonomy" id="5286"/>
    <lineage>
        <taxon>Eukaryota</taxon>
        <taxon>Fungi</taxon>
        <taxon>Dikarya</taxon>
        <taxon>Basidiomycota</taxon>
        <taxon>Pucciniomycotina</taxon>
        <taxon>Microbotryomycetes</taxon>
        <taxon>Sporidiobolales</taxon>
        <taxon>Sporidiobolaceae</taxon>
        <taxon>Rhodotorula</taxon>
    </lineage>
</organism>
<proteinExistence type="predicted"/>
<protein>
    <submittedName>
        <fullName evidence="2">Uncharacterized protein</fullName>
    </submittedName>
</protein>
<feature type="region of interest" description="Disordered" evidence="1">
    <location>
        <begin position="351"/>
        <end position="445"/>
    </location>
</feature>
<feature type="region of interest" description="Disordered" evidence="1">
    <location>
        <begin position="1158"/>
        <end position="1180"/>
    </location>
</feature>
<dbReference type="Proteomes" id="UP000321518">
    <property type="component" value="Unassembled WGS sequence"/>
</dbReference>
<evidence type="ECO:0000313" key="3">
    <source>
        <dbReference type="Proteomes" id="UP000321518"/>
    </source>
</evidence>
<dbReference type="OrthoDB" id="2529601at2759"/>
<accession>A0A511KKZ2</accession>
<feature type="compositionally biased region" description="Basic and acidic residues" evidence="1">
    <location>
        <begin position="386"/>
        <end position="415"/>
    </location>
</feature>
<feature type="compositionally biased region" description="Low complexity" evidence="1">
    <location>
        <begin position="590"/>
        <end position="603"/>
    </location>
</feature>
<feature type="region of interest" description="Disordered" evidence="1">
    <location>
        <begin position="1193"/>
        <end position="1217"/>
    </location>
</feature>
<feature type="compositionally biased region" description="Basic residues" evidence="1">
    <location>
        <begin position="1206"/>
        <end position="1217"/>
    </location>
</feature>
<name>A0A511KKZ2_RHOTO</name>
<sequence>MWTGAGDLYRRFVSPATPAGGPAHEQKDRDEEESSNASFKTAEEGTYGEYSSARRAFTAPDIRLQSPNGGIYSPSCPSTSAFRSIVSRATCDQPDTVDAVCSRDFKTGRATPAPPPISRELLFNGQNPAFAVPPAMPATTPLPANGGLMDRLKAQRAARLAQQPPPCAQAFREDLQQPPPSPLQPNLLSPPLQPFPTLQHDLPLQSLPNAEIENAPHVHLRDEYYHDYDLHQGAHRHASTYRPSEPFAQPAFDAAELQQDPYFQPSFANASATVHVEQHPSQPFLRRRDSPVPLADVDYAVEPKQIPDSPWTLPPHPQHDLRHVPSHHIEQTRLNEATPVLLAMTVPPVITSPAPPAAPPNTVQLDAPPQQALSEPRTTGDEPSDSWERRARRERRERQALLDWERARREEERKNRPPPPNVTSTSSNSSFGPDTAAVDQTRGPSPSLLHLASVASPALTPEPGWLLLPSTHRPFTNGLLRFPEQWTPVYVLLTPVTLHLGGLQGEQNEVNLPLVDIVRVVRLSKYNQPTFDPFRVDFASGEHLHLAGTQALDAALWSLKIDNARTGAHVRPPSIPPGVASFISDGPSRLSLRGGRASSRSSSCTTPHTVPHELSHDVPAIVNCSPKCVEGHAWIRDSHQAVPTHACIEELPPNAGSDDWGGIDDDLRRTAEASAPNAADKTGWPARPPPEESPPPSRPPSELRRSDIDALGLILGRLQEEAGALNAHVARQESKLQLSREELRRLEGRIRERLHQEGRKPSRSEQKVLDKVEWLLHLNDVQLRKYAYAMLRDESSSASSSTARAFQKELDLMTTIERELESLRKEANEPPANDRNPVTSSRDSRSHHGPTRSLAHKPSAISRFSANTSEDIPSPPGQARERQPPIPRLSPRRSPASYAPTEQLESFYMPQNSPVLHEATTTTFKETYTPNVPVQKLFLDVEHLFEQQQAYIASSYDQQERLRHSLGKILHLLQHDSEHRSETLHSLVDHLHDLTSRNLDIPSPPSQFPPRLAYPLPSYSASTSTTFSSSSSSASTVPPKKEMHFLPSDGRMGPRLIPRAIAPPQVSVRGEAGRSGTGAGRKGGKVSVFGVDAALQPAYHLHRWRAGPEAAKAARQVTAIAEAAKPKLPHEVPTAATNLKWSTHGNKSDERAEKALETLGRSAAKQEKVGKRPGLSGEEAAKKAVAVWELLDAQKRAREEKERGKKLGGRRGRGLQR</sequence>
<dbReference type="AlphaFoldDB" id="A0A511KKZ2"/>
<feature type="region of interest" description="Disordered" evidence="1">
    <location>
        <begin position="1"/>
        <end position="52"/>
    </location>
</feature>
<feature type="compositionally biased region" description="Basic and acidic residues" evidence="1">
    <location>
        <begin position="1193"/>
        <end position="1205"/>
    </location>
</feature>
<feature type="region of interest" description="Disordered" evidence="1">
    <location>
        <begin position="823"/>
        <end position="898"/>
    </location>
</feature>
<feature type="compositionally biased region" description="Pro residues" evidence="1">
    <location>
        <begin position="686"/>
        <end position="699"/>
    </location>
</feature>
<feature type="compositionally biased region" description="Polar residues" evidence="1">
    <location>
        <begin position="862"/>
        <end position="871"/>
    </location>
</feature>
<feature type="region of interest" description="Disordered" evidence="1">
    <location>
        <begin position="673"/>
        <end position="704"/>
    </location>
</feature>
<evidence type="ECO:0000256" key="1">
    <source>
        <dbReference type="SAM" id="MobiDB-lite"/>
    </source>
</evidence>
<dbReference type="EMBL" id="BJWK01000010">
    <property type="protein sequence ID" value="GEM10124.1"/>
    <property type="molecule type" value="Genomic_DNA"/>
</dbReference>
<feature type="region of interest" description="Disordered" evidence="1">
    <location>
        <begin position="590"/>
        <end position="611"/>
    </location>
</feature>
<comment type="caution">
    <text evidence="2">The sequence shown here is derived from an EMBL/GenBank/DDBJ whole genome shotgun (WGS) entry which is preliminary data.</text>
</comment>
<feature type="region of interest" description="Disordered" evidence="1">
    <location>
        <begin position="171"/>
        <end position="201"/>
    </location>
</feature>
<reference evidence="2 3" key="1">
    <citation type="submission" date="2019-07" db="EMBL/GenBank/DDBJ databases">
        <title>Rhodotorula toruloides NBRC10032 genome sequencing.</title>
        <authorList>
            <person name="Shida Y."/>
            <person name="Takaku H."/>
            <person name="Ogasawara W."/>
            <person name="Mori K."/>
        </authorList>
    </citation>
    <scope>NUCLEOTIDE SEQUENCE [LARGE SCALE GENOMIC DNA]</scope>
    <source>
        <strain evidence="2 3">NBRC10032</strain>
    </source>
</reference>
<gene>
    <name evidence="2" type="ORF">Rt10032_c10g4141</name>
</gene>
<evidence type="ECO:0000313" key="2">
    <source>
        <dbReference type="EMBL" id="GEM10124.1"/>
    </source>
</evidence>